<evidence type="ECO:0000259" key="8">
    <source>
        <dbReference type="Pfam" id="PF01490"/>
    </source>
</evidence>
<feature type="transmembrane region" description="Helical" evidence="7">
    <location>
        <begin position="313"/>
        <end position="334"/>
    </location>
</feature>
<dbReference type="PANTHER" id="PTHR48017">
    <property type="entry name" value="OS05G0424000 PROTEIN-RELATED"/>
    <property type="match status" value="1"/>
</dbReference>
<dbReference type="EMBL" id="JACGCM010001793">
    <property type="protein sequence ID" value="KAF6149525.1"/>
    <property type="molecule type" value="Genomic_DNA"/>
</dbReference>
<protein>
    <recommendedName>
        <fullName evidence="8">Amino acid transporter transmembrane domain-containing protein</fullName>
    </recommendedName>
</protein>
<dbReference type="Proteomes" id="UP000541444">
    <property type="component" value="Unassembled WGS sequence"/>
</dbReference>
<proteinExistence type="predicted"/>
<name>A0A7J7M3S9_9MAGN</name>
<feature type="non-terminal residue" evidence="9">
    <location>
        <position position="1"/>
    </location>
</feature>
<dbReference type="OrthoDB" id="40134at2759"/>
<dbReference type="AlphaFoldDB" id="A0A7J7M3S9"/>
<evidence type="ECO:0000256" key="4">
    <source>
        <dbReference type="ARBA" id="ARBA00022970"/>
    </source>
</evidence>
<feature type="domain" description="Amino acid transporter transmembrane" evidence="8">
    <location>
        <begin position="56"/>
        <end position="226"/>
    </location>
</feature>
<feature type="transmembrane region" description="Helical" evidence="7">
    <location>
        <begin position="195"/>
        <end position="214"/>
    </location>
</feature>
<evidence type="ECO:0000256" key="7">
    <source>
        <dbReference type="SAM" id="Phobius"/>
    </source>
</evidence>
<comment type="caution">
    <text evidence="9">The sequence shown here is derived from an EMBL/GenBank/DDBJ whole genome shotgun (WGS) entry which is preliminary data.</text>
</comment>
<gene>
    <name evidence="9" type="ORF">GIB67_003673</name>
</gene>
<evidence type="ECO:0000256" key="1">
    <source>
        <dbReference type="ARBA" id="ARBA00004370"/>
    </source>
</evidence>
<organism evidence="9 10">
    <name type="scientific">Kingdonia uniflora</name>
    <dbReference type="NCBI Taxonomy" id="39325"/>
    <lineage>
        <taxon>Eukaryota</taxon>
        <taxon>Viridiplantae</taxon>
        <taxon>Streptophyta</taxon>
        <taxon>Embryophyta</taxon>
        <taxon>Tracheophyta</taxon>
        <taxon>Spermatophyta</taxon>
        <taxon>Magnoliopsida</taxon>
        <taxon>Ranunculales</taxon>
        <taxon>Circaeasteraceae</taxon>
        <taxon>Kingdonia</taxon>
    </lineage>
</organism>
<feature type="domain" description="Amino acid transporter transmembrane" evidence="8">
    <location>
        <begin position="284"/>
        <end position="352"/>
    </location>
</feature>
<sequence>VESAMEKEEFNVESCIAKASPFSFEADETYINGDVNKQERGALTTAHTTGNGFHIVDGKMFIRYRDIMNFAFGRRMSYITWILQFINLFLNNTSFILAAGIALKGINSEFSGSPLRLQYFLMMGRSLLHLHIFSSNIIGNEKLARNLGHLHLLLHYNPCHYFGHRWYSFLLIQNIDWLSGAERDYDIKGSKVDKVFHALSAIAVLVPANSSGLLSEMQSTLRKRASAAGSYLHQQQLQAIPRLNSLKLLKSMKDLLRFICYFINLCLPLHVSHRLSLYSSDNLIRRFVLRALIFMINTLLAAAFPFARDFVNLMAAIFLIPLTFVFISVIFIKVKGKTARSEQKVWHWAIIVFSPSSP</sequence>
<dbReference type="Pfam" id="PF01490">
    <property type="entry name" value="Aa_trans"/>
    <property type="match status" value="2"/>
</dbReference>
<feature type="transmembrane region" description="Helical" evidence="7">
    <location>
        <begin position="287"/>
        <end position="307"/>
    </location>
</feature>
<evidence type="ECO:0000256" key="6">
    <source>
        <dbReference type="ARBA" id="ARBA00023136"/>
    </source>
</evidence>
<evidence type="ECO:0000313" key="10">
    <source>
        <dbReference type="Proteomes" id="UP000541444"/>
    </source>
</evidence>
<feature type="transmembrane region" description="Helical" evidence="7">
    <location>
        <begin position="78"/>
        <end position="99"/>
    </location>
</feature>
<dbReference type="GO" id="GO:0006865">
    <property type="term" value="P:amino acid transport"/>
    <property type="evidence" value="ECO:0007669"/>
    <property type="project" value="UniProtKB-KW"/>
</dbReference>
<evidence type="ECO:0000313" key="9">
    <source>
        <dbReference type="EMBL" id="KAF6149525.1"/>
    </source>
</evidence>
<evidence type="ECO:0000256" key="5">
    <source>
        <dbReference type="ARBA" id="ARBA00022989"/>
    </source>
</evidence>
<keyword evidence="2" id="KW-0813">Transport</keyword>
<keyword evidence="5 7" id="KW-1133">Transmembrane helix</keyword>
<comment type="subcellular location">
    <subcellularLocation>
        <location evidence="1">Membrane</location>
    </subcellularLocation>
</comment>
<evidence type="ECO:0000256" key="2">
    <source>
        <dbReference type="ARBA" id="ARBA00022448"/>
    </source>
</evidence>
<dbReference type="GO" id="GO:0016020">
    <property type="term" value="C:membrane"/>
    <property type="evidence" value="ECO:0007669"/>
    <property type="project" value="UniProtKB-SubCell"/>
</dbReference>
<dbReference type="InterPro" id="IPR013057">
    <property type="entry name" value="AA_transpt_TM"/>
</dbReference>
<accession>A0A7J7M3S9</accession>
<reference evidence="9 10" key="1">
    <citation type="journal article" date="2020" name="IScience">
        <title>Genome Sequencing of the Endangered Kingdonia uniflora (Circaeasteraceae, Ranunculales) Reveals Potential Mechanisms of Evolutionary Specialization.</title>
        <authorList>
            <person name="Sun Y."/>
            <person name="Deng T."/>
            <person name="Zhang A."/>
            <person name="Moore M.J."/>
            <person name="Landis J.B."/>
            <person name="Lin N."/>
            <person name="Zhang H."/>
            <person name="Zhang X."/>
            <person name="Huang J."/>
            <person name="Zhang X."/>
            <person name="Sun H."/>
            <person name="Wang H."/>
        </authorList>
    </citation>
    <scope>NUCLEOTIDE SEQUENCE [LARGE SCALE GENOMIC DNA]</scope>
    <source>
        <strain evidence="9">TB1705</strain>
        <tissue evidence="9">Leaf</tissue>
    </source>
</reference>
<evidence type="ECO:0000256" key="3">
    <source>
        <dbReference type="ARBA" id="ARBA00022692"/>
    </source>
</evidence>
<keyword evidence="3 7" id="KW-0812">Transmembrane</keyword>
<keyword evidence="6 7" id="KW-0472">Membrane</keyword>
<keyword evidence="4" id="KW-0029">Amino-acid transport</keyword>
<keyword evidence="10" id="KW-1185">Reference proteome</keyword>